<dbReference type="Proteomes" id="UP001497525">
    <property type="component" value="Unassembled WGS sequence"/>
</dbReference>
<evidence type="ECO:0000256" key="3">
    <source>
        <dbReference type="ARBA" id="ARBA00022692"/>
    </source>
</evidence>
<feature type="compositionally biased region" description="Basic and acidic residues" evidence="6">
    <location>
        <begin position="196"/>
        <end position="206"/>
    </location>
</feature>
<comment type="subcellular location">
    <subcellularLocation>
        <location evidence="1">Membrane</location>
        <topology evidence="1">Multi-pass membrane protein</topology>
    </subcellularLocation>
</comment>
<protein>
    <recommendedName>
        <fullName evidence="10">Zinc transporter ZIP8</fullName>
    </recommendedName>
</protein>
<evidence type="ECO:0000313" key="8">
    <source>
        <dbReference type="EMBL" id="CAL5136475.1"/>
    </source>
</evidence>
<evidence type="ECO:0000313" key="9">
    <source>
        <dbReference type="Proteomes" id="UP001497525"/>
    </source>
</evidence>
<evidence type="ECO:0008006" key="10">
    <source>
        <dbReference type="Google" id="ProtNLM"/>
    </source>
</evidence>
<feature type="transmembrane region" description="Helical" evidence="7">
    <location>
        <begin position="373"/>
        <end position="395"/>
    </location>
</feature>
<dbReference type="InterPro" id="IPR003689">
    <property type="entry name" value="ZIP"/>
</dbReference>
<evidence type="ECO:0000256" key="1">
    <source>
        <dbReference type="ARBA" id="ARBA00004141"/>
    </source>
</evidence>
<dbReference type="GO" id="GO:0030003">
    <property type="term" value="P:intracellular monoatomic cation homeostasis"/>
    <property type="evidence" value="ECO:0007669"/>
    <property type="project" value="TreeGrafter"/>
</dbReference>
<dbReference type="EMBL" id="CAXLJL010000323">
    <property type="protein sequence ID" value="CAL5136475.1"/>
    <property type="molecule type" value="Genomic_DNA"/>
</dbReference>
<keyword evidence="3 7" id="KW-0812">Transmembrane</keyword>
<name>A0AAV2TH63_CALDB</name>
<keyword evidence="4 7" id="KW-1133">Transmembrane helix</keyword>
<dbReference type="GO" id="GO:0005385">
    <property type="term" value="F:zinc ion transmembrane transporter activity"/>
    <property type="evidence" value="ECO:0007669"/>
    <property type="project" value="TreeGrafter"/>
</dbReference>
<feature type="transmembrane region" description="Helical" evidence="7">
    <location>
        <begin position="440"/>
        <end position="467"/>
    </location>
</feature>
<gene>
    <name evidence="8" type="ORF">CDAUBV1_LOCUS10564</name>
</gene>
<comment type="similarity">
    <text evidence="2">Belongs to the ZIP transporter (TC 2.A.5) family.</text>
</comment>
<dbReference type="GO" id="GO:0071578">
    <property type="term" value="P:zinc ion import across plasma membrane"/>
    <property type="evidence" value="ECO:0007669"/>
    <property type="project" value="TreeGrafter"/>
</dbReference>
<organism evidence="8 9">
    <name type="scientific">Calicophoron daubneyi</name>
    <name type="common">Rumen fluke</name>
    <name type="synonym">Paramphistomum daubneyi</name>
    <dbReference type="NCBI Taxonomy" id="300641"/>
    <lineage>
        <taxon>Eukaryota</taxon>
        <taxon>Metazoa</taxon>
        <taxon>Spiralia</taxon>
        <taxon>Lophotrochozoa</taxon>
        <taxon>Platyhelminthes</taxon>
        <taxon>Trematoda</taxon>
        <taxon>Digenea</taxon>
        <taxon>Plagiorchiida</taxon>
        <taxon>Pronocephalata</taxon>
        <taxon>Paramphistomoidea</taxon>
        <taxon>Paramphistomidae</taxon>
        <taxon>Calicophoron</taxon>
    </lineage>
</organism>
<reference evidence="8" key="1">
    <citation type="submission" date="2024-06" db="EMBL/GenBank/DDBJ databases">
        <authorList>
            <person name="Liu X."/>
            <person name="Lenzi L."/>
            <person name="Haldenby T S."/>
            <person name="Uol C."/>
        </authorList>
    </citation>
    <scope>NUCLEOTIDE SEQUENCE</scope>
</reference>
<dbReference type="AlphaFoldDB" id="A0AAV2TH63"/>
<sequence>MPDVDFGLKNKRLDTLPNSKCGHGMAAIEGLVLQPCEWNHPGMFVLLQTELGELVAVGYGLNESTGDSYEAPLPNSNVTGLLHPSLGQAIGFGFIATTIINVAAAGGLLFQPLKKYKIYPAVVSFMVATAVGSLFTNALLVLLPEALGLTAVRPSGTYAEQYWYVPISVAACGGTFAFFVLEFALTRLRLTLERRHTKESKNDHRPASAGARTNGGASLQLNLDLLSNNMGEPKSGIDSADVNTLPLSVVHDNVEKYAVLRSGGSVSEFRAERISFSIHHQGSKECIYNELSPTFTFQTPNLCTKLGSVEPVVWMVIIGDGVHNFMDGLSIGASFAHSIRLGISLSLAVLCEELPHELGDLAILLRSGMSVSLAVFFNLTSACTAYAGFFVGIFVGELSSAAAYIFAITAGFFLYISLADMLAEMHRTEEMLGDDDKQMFILFLVHCGGILFGFSCILTITLTSGFISI</sequence>
<dbReference type="GO" id="GO:0140410">
    <property type="term" value="F:monoatomic cation:bicarbonate symporter activity"/>
    <property type="evidence" value="ECO:0007669"/>
    <property type="project" value="TreeGrafter"/>
</dbReference>
<feature type="transmembrane region" description="Helical" evidence="7">
    <location>
        <begin position="163"/>
        <end position="185"/>
    </location>
</feature>
<dbReference type="PANTHER" id="PTHR12191:SF37">
    <property type="entry name" value="ZINC TRANSPORTER FOI"/>
    <property type="match status" value="1"/>
</dbReference>
<feature type="transmembrane region" description="Helical" evidence="7">
    <location>
        <begin position="401"/>
        <end position="419"/>
    </location>
</feature>
<evidence type="ECO:0000256" key="6">
    <source>
        <dbReference type="SAM" id="MobiDB-lite"/>
    </source>
</evidence>
<evidence type="ECO:0000256" key="7">
    <source>
        <dbReference type="SAM" id="Phobius"/>
    </source>
</evidence>
<dbReference type="Pfam" id="PF02535">
    <property type="entry name" value="Zip"/>
    <property type="match status" value="1"/>
</dbReference>
<evidence type="ECO:0000256" key="5">
    <source>
        <dbReference type="ARBA" id="ARBA00023136"/>
    </source>
</evidence>
<feature type="region of interest" description="Disordered" evidence="6">
    <location>
        <begin position="196"/>
        <end position="215"/>
    </location>
</feature>
<accession>A0AAV2TH63</accession>
<feature type="transmembrane region" description="Helical" evidence="7">
    <location>
        <begin position="89"/>
        <end position="110"/>
    </location>
</feature>
<dbReference type="PANTHER" id="PTHR12191">
    <property type="entry name" value="SOLUTE CARRIER FAMILY 39"/>
    <property type="match status" value="1"/>
</dbReference>
<keyword evidence="5 7" id="KW-0472">Membrane</keyword>
<evidence type="ECO:0000256" key="4">
    <source>
        <dbReference type="ARBA" id="ARBA00022989"/>
    </source>
</evidence>
<comment type="caution">
    <text evidence="8">The sequence shown here is derived from an EMBL/GenBank/DDBJ whole genome shotgun (WGS) entry which is preliminary data.</text>
</comment>
<feature type="transmembrane region" description="Helical" evidence="7">
    <location>
        <begin position="122"/>
        <end position="143"/>
    </location>
</feature>
<dbReference type="InterPro" id="IPR050799">
    <property type="entry name" value="ZIP_Transporter"/>
</dbReference>
<evidence type="ECO:0000256" key="2">
    <source>
        <dbReference type="ARBA" id="ARBA00006939"/>
    </source>
</evidence>
<dbReference type="GO" id="GO:0005886">
    <property type="term" value="C:plasma membrane"/>
    <property type="evidence" value="ECO:0007669"/>
    <property type="project" value="TreeGrafter"/>
</dbReference>
<proteinExistence type="inferred from homology"/>